<name>A0A3B1B319_9ZZZZ</name>
<sequence length="228" mass="26238">MLNWFKISYAQIGFSGTIYYLADIILRKIKIGSIYPYCFLSQPLSAPAKKLRLSKNYAVRKVQPDDPRLLEMLPSSICDYRFEQRAICIGAFKEETLTALLWFTTDVYHEDEVRANFIPPLDACWDFGVHIEPEYRMTRAFSNLWGASTVIMSGMGYRNSLSRISAFNPVSLHAHIRMGAKLIAKAIFINIGPMQISFSNTRPLLYISFFKNSRPTFHFHKNDESITI</sequence>
<proteinExistence type="predicted"/>
<reference evidence="1" key="1">
    <citation type="submission" date="2018-06" db="EMBL/GenBank/DDBJ databases">
        <authorList>
            <person name="Zhirakovskaya E."/>
        </authorList>
    </citation>
    <scope>NUCLEOTIDE SEQUENCE</scope>
</reference>
<protein>
    <submittedName>
        <fullName evidence="1">Uncharacterized protein</fullName>
    </submittedName>
</protein>
<gene>
    <name evidence="1" type="ORF">MNBD_ALPHA03-138</name>
</gene>
<dbReference type="EMBL" id="UOFW01000162">
    <property type="protein sequence ID" value="VAX06343.1"/>
    <property type="molecule type" value="Genomic_DNA"/>
</dbReference>
<dbReference type="AlphaFoldDB" id="A0A3B1B319"/>
<accession>A0A3B1B319</accession>
<organism evidence="1">
    <name type="scientific">hydrothermal vent metagenome</name>
    <dbReference type="NCBI Taxonomy" id="652676"/>
    <lineage>
        <taxon>unclassified sequences</taxon>
        <taxon>metagenomes</taxon>
        <taxon>ecological metagenomes</taxon>
    </lineage>
</organism>
<evidence type="ECO:0000313" key="1">
    <source>
        <dbReference type="EMBL" id="VAX06343.1"/>
    </source>
</evidence>